<dbReference type="AlphaFoldDB" id="A0A498K7Z3"/>
<protein>
    <submittedName>
        <fullName evidence="1">Uncharacterized protein</fullName>
    </submittedName>
</protein>
<comment type="caution">
    <text evidence="1">The sequence shown here is derived from an EMBL/GenBank/DDBJ whole genome shotgun (WGS) entry which is preliminary data.</text>
</comment>
<gene>
    <name evidence="1" type="ORF">DVH24_004049</name>
</gene>
<dbReference type="Proteomes" id="UP000290289">
    <property type="component" value="Chromosome 3"/>
</dbReference>
<organism evidence="1 2">
    <name type="scientific">Malus domestica</name>
    <name type="common">Apple</name>
    <name type="synonym">Pyrus malus</name>
    <dbReference type="NCBI Taxonomy" id="3750"/>
    <lineage>
        <taxon>Eukaryota</taxon>
        <taxon>Viridiplantae</taxon>
        <taxon>Streptophyta</taxon>
        <taxon>Embryophyta</taxon>
        <taxon>Tracheophyta</taxon>
        <taxon>Spermatophyta</taxon>
        <taxon>Magnoliopsida</taxon>
        <taxon>eudicotyledons</taxon>
        <taxon>Gunneridae</taxon>
        <taxon>Pentapetalae</taxon>
        <taxon>rosids</taxon>
        <taxon>fabids</taxon>
        <taxon>Rosales</taxon>
        <taxon>Rosaceae</taxon>
        <taxon>Amygdaloideae</taxon>
        <taxon>Maleae</taxon>
        <taxon>Malus</taxon>
    </lineage>
</organism>
<evidence type="ECO:0000313" key="2">
    <source>
        <dbReference type="Proteomes" id="UP000290289"/>
    </source>
</evidence>
<name>A0A498K7Z3_MALDO</name>
<evidence type="ECO:0000313" key="1">
    <source>
        <dbReference type="EMBL" id="RXI03397.1"/>
    </source>
</evidence>
<reference evidence="1 2" key="1">
    <citation type="submission" date="2018-10" db="EMBL/GenBank/DDBJ databases">
        <title>A high-quality apple genome assembly.</title>
        <authorList>
            <person name="Hu J."/>
        </authorList>
    </citation>
    <scope>NUCLEOTIDE SEQUENCE [LARGE SCALE GENOMIC DNA]</scope>
    <source>
        <strain evidence="2">cv. HFTH1</strain>
        <tissue evidence="1">Young leaf</tissue>
    </source>
</reference>
<dbReference type="EMBL" id="RDQH01000329">
    <property type="protein sequence ID" value="RXI03397.1"/>
    <property type="molecule type" value="Genomic_DNA"/>
</dbReference>
<sequence>MTICREPGPREGENPTFPNCTIKRTKIVCPPTSGALPCPPVCVVTVKSRQHFILLFIFVLLSL</sequence>
<proteinExistence type="predicted"/>
<accession>A0A498K7Z3</accession>
<keyword evidence="2" id="KW-1185">Reference proteome</keyword>